<feature type="domain" description="TEA" evidence="4">
    <location>
        <begin position="53"/>
        <end position="127"/>
    </location>
</feature>
<dbReference type="AlphaFoldDB" id="A0AAD7J2B5"/>
<feature type="compositionally biased region" description="Low complexity" evidence="3">
    <location>
        <begin position="374"/>
        <end position="388"/>
    </location>
</feature>
<evidence type="ECO:0000256" key="2">
    <source>
        <dbReference type="PROSITE-ProRule" id="PRU00505"/>
    </source>
</evidence>
<sequence>MPAPCSPPGVSSSRCVVSISTIEAMGRTLTSEEQETYEGQLELTRRRRFRNVKGCSEAVWPPHLEAVLIQGLYQYLRDHKDVEALSARRNARNQYLSNIILATTNHKRTATQISSRLQQLSASTNDPRIRDLIRCYRLSEVPLIPTQICPHPPVADNVWHGRTMRIPVTVATRSASYPSFPPEVDIQSSPQCISLRTYVEWQPHTTVLRGMDPTITLSSSLRLSQYSKFELSKNSLTYPSTNQTVRTLLTPTGISGGKWRYTASIADASWDSICDDCDDPGRRAQWTILQLIFSAEDENVVEDRPVAKILYSFEPMGFVARGRRPSSPETEPLMDIETEPPMDIAVSNTKKARPVGLTTYAAQKDVFRNIFSEPPAHAARGPGRPRGPFRGRDMHRLSPTEER</sequence>
<proteinExistence type="inferred from homology"/>
<dbReference type="Proteomes" id="UP001215280">
    <property type="component" value="Unassembled WGS sequence"/>
</dbReference>
<feature type="compositionally biased region" description="Basic and acidic residues" evidence="3">
    <location>
        <begin position="390"/>
        <end position="403"/>
    </location>
</feature>
<dbReference type="PROSITE" id="PS51088">
    <property type="entry name" value="TEA_2"/>
    <property type="match status" value="1"/>
</dbReference>
<organism evidence="5 6">
    <name type="scientific">Mycena maculata</name>
    <dbReference type="NCBI Taxonomy" id="230809"/>
    <lineage>
        <taxon>Eukaryota</taxon>
        <taxon>Fungi</taxon>
        <taxon>Dikarya</taxon>
        <taxon>Basidiomycota</taxon>
        <taxon>Agaricomycotina</taxon>
        <taxon>Agaricomycetes</taxon>
        <taxon>Agaricomycetidae</taxon>
        <taxon>Agaricales</taxon>
        <taxon>Marasmiineae</taxon>
        <taxon>Mycenaceae</taxon>
        <taxon>Mycena</taxon>
    </lineage>
</organism>
<dbReference type="GO" id="GO:0003700">
    <property type="term" value="F:DNA-binding transcription factor activity"/>
    <property type="evidence" value="ECO:0007669"/>
    <property type="project" value="InterPro"/>
</dbReference>
<evidence type="ECO:0000313" key="5">
    <source>
        <dbReference type="EMBL" id="KAJ7754323.1"/>
    </source>
</evidence>
<dbReference type="EMBL" id="JARJLG010000067">
    <property type="protein sequence ID" value="KAJ7754323.1"/>
    <property type="molecule type" value="Genomic_DNA"/>
</dbReference>
<evidence type="ECO:0000256" key="1">
    <source>
        <dbReference type="ARBA" id="ARBA00008421"/>
    </source>
</evidence>
<protein>
    <recommendedName>
        <fullName evidence="4">TEA domain-containing protein</fullName>
    </recommendedName>
</protein>
<feature type="DNA-binding region" description="TEA" evidence="2">
    <location>
        <begin position="53"/>
        <end position="127"/>
    </location>
</feature>
<reference evidence="5" key="1">
    <citation type="submission" date="2023-03" db="EMBL/GenBank/DDBJ databases">
        <title>Massive genome expansion in bonnet fungi (Mycena s.s.) driven by repeated elements and novel gene families across ecological guilds.</title>
        <authorList>
            <consortium name="Lawrence Berkeley National Laboratory"/>
            <person name="Harder C.B."/>
            <person name="Miyauchi S."/>
            <person name="Viragh M."/>
            <person name="Kuo A."/>
            <person name="Thoen E."/>
            <person name="Andreopoulos B."/>
            <person name="Lu D."/>
            <person name="Skrede I."/>
            <person name="Drula E."/>
            <person name="Henrissat B."/>
            <person name="Morin E."/>
            <person name="Kohler A."/>
            <person name="Barry K."/>
            <person name="LaButti K."/>
            <person name="Morin E."/>
            <person name="Salamov A."/>
            <person name="Lipzen A."/>
            <person name="Mereny Z."/>
            <person name="Hegedus B."/>
            <person name="Baldrian P."/>
            <person name="Stursova M."/>
            <person name="Weitz H."/>
            <person name="Taylor A."/>
            <person name="Grigoriev I.V."/>
            <person name="Nagy L.G."/>
            <person name="Martin F."/>
            <person name="Kauserud H."/>
        </authorList>
    </citation>
    <scope>NUCLEOTIDE SEQUENCE</scope>
    <source>
        <strain evidence="5">CBHHK188m</strain>
    </source>
</reference>
<dbReference type="InterPro" id="IPR000818">
    <property type="entry name" value="TEA/ATTS_dom"/>
</dbReference>
<comment type="similarity">
    <text evidence="1">Belongs to the TEC1 family.</text>
</comment>
<gene>
    <name evidence="5" type="ORF">DFH07DRAFT_823032</name>
</gene>
<accession>A0AAD7J2B5</accession>
<comment type="caution">
    <text evidence="5">The sequence shown here is derived from an EMBL/GenBank/DDBJ whole genome shotgun (WGS) entry which is preliminary data.</text>
</comment>
<evidence type="ECO:0000313" key="6">
    <source>
        <dbReference type="Proteomes" id="UP001215280"/>
    </source>
</evidence>
<dbReference type="Pfam" id="PF01285">
    <property type="entry name" value="TEA"/>
    <property type="match status" value="1"/>
</dbReference>
<evidence type="ECO:0000259" key="4">
    <source>
        <dbReference type="PROSITE" id="PS51088"/>
    </source>
</evidence>
<dbReference type="InterPro" id="IPR038096">
    <property type="entry name" value="TEA/ATTS_sf"/>
</dbReference>
<dbReference type="Gene3D" id="6.10.20.40">
    <property type="entry name" value="TEA/ATTS domain"/>
    <property type="match status" value="1"/>
</dbReference>
<name>A0AAD7J2B5_9AGAR</name>
<feature type="region of interest" description="Disordered" evidence="3">
    <location>
        <begin position="371"/>
        <end position="403"/>
    </location>
</feature>
<keyword evidence="6" id="KW-1185">Reference proteome</keyword>
<evidence type="ECO:0000256" key="3">
    <source>
        <dbReference type="SAM" id="MobiDB-lite"/>
    </source>
</evidence>